<dbReference type="OrthoDB" id="426657at2759"/>
<dbReference type="GO" id="GO:0031491">
    <property type="term" value="F:nucleosome binding"/>
    <property type="evidence" value="ECO:0007669"/>
    <property type="project" value="TreeGrafter"/>
</dbReference>
<feature type="domain" description="RING-type" evidence="10">
    <location>
        <begin position="23"/>
        <end position="63"/>
    </location>
</feature>
<dbReference type="GO" id="GO:0008270">
    <property type="term" value="F:zinc ion binding"/>
    <property type="evidence" value="ECO:0007669"/>
    <property type="project" value="UniProtKB-KW"/>
</dbReference>
<dbReference type="PROSITE" id="PS50089">
    <property type="entry name" value="ZF_RING_2"/>
    <property type="match status" value="1"/>
</dbReference>
<dbReference type="AlphaFoldDB" id="W4FMW6"/>
<dbReference type="EC" id="2.3.2.27" evidence="3"/>
<gene>
    <name evidence="11" type="ORF">H257_15715</name>
</gene>
<comment type="catalytic activity">
    <reaction evidence="1">
        <text>S-ubiquitinyl-[E2 ubiquitin-conjugating enzyme]-L-cysteine + [acceptor protein]-L-lysine = [E2 ubiquitin-conjugating enzyme]-L-cysteine + N(6)-ubiquitinyl-[acceptor protein]-L-lysine.</text>
        <dbReference type="EC" id="2.3.2.27"/>
    </reaction>
</comment>
<keyword evidence="7" id="KW-0539">Nucleus</keyword>
<dbReference type="Gene3D" id="3.30.40.10">
    <property type="entry name" value="Zinc/RING finger domain, C3HC4 (zinc finger)"/>
    <property type="match status" value="1"/>
</dbReference>
<dbReference type="RefSeq" id="XP_009842199.1">
    <property type="nucleotide sequence ID" value="XM_009843897.1"/>
</dbReference>
<evidence type="ECO:0000256" key="5">
    <source>
        <dbReference type="ARBA" id="ARBA00022763"/>
    </source>
</evidence>
<dbReference type="PANTHER" id="PTHR23328:SF0">
    <property type="entry name" value="RING-TYPE DOMAIN-CONTAINING PROTEIN"/>
    <property type="match status" value="1"/>
</dbReference>
<dbReference type="GO" id="GO:0061630">
    <property type="term" value="F:ubiquitin protein ligase activity"/>
    <property type="evidence" value="ECO:0007669"/>
    <property type="project" value="UniProtKB-EC"/>
</dbReference>
<feature type="compositionally biased region" description="Low complexity" evidence="9">
    <location>
        <begin position="151"/>
        <end position="166"/>
    </location>
</feature>
<keyword evidence="8" id="KW-0862">Zinc</keyword>
<evidence type="ECO:0000256" key="7">
    <source>
        <dbReference type="ARBA" id="ARBA00023242"/>
    </source>
</evidence>
<organism evidence="11">
    <name type="scientific">Aphanomyces astaci</name>
    <name type="common">Crayfish plague agent</name>
    <dbReference type="NCBI Taxonomy" id="112090"/>
    <lineage>
        <taxon>Eukaryota</taxon>
        <taxon>Sar</taxon>
        <taxon>Stramenopiles</taxon>
        <taxon>Oomycota</taxon>
        <taxon>Saprolegniomycetes</taxon>
        <taxon>Saprolegniales</taxon>
        <taxon>Verrucalvaceae</taxon>
        <taxon>Aphanomyces</taxon>
    </lineage>
</organism>
<feature type="region of interest" description="Disordered" evidence="9">
    <location>
        <begin position="151"/>
        <end position="175"/>
    </location>
</feature>
<dbReference type="GeneID" id="20817711"/>
<dbReference type="VEuPathDB" id="FungiDB:H257_15715"/>
<evidence type="ECO:0000256" key="6">
    <source>
        <dbReference type="ARBA" id="ARBA00022786"/>
    </source>
</evidence>
<dbReference type="EMBL" id="KI913187">
    <property type="protein sequence ID" value="ETV68256.1"/>
    <property type="molecule type" value="Genomic_DNA"/>
</dbReference>
<dbReference type="STRING" id="112090.W4FMW6"/>
<keyword evidence="8" id="KW-0479">Metal-binding</keyword>
<dbReference type="InterPro" id="IPR013083">
    <property type="entry name" value="Znf_RING/FYVE/PHD"/>
</dbReference>
<evidence type="ECO:0000313" key="11">
    <source>
        <dbReference type="EMBL" id="ETV68256.1"/>
    </source>
</evidence>
<dbReference type="GO" id="GO:0005634">
    <property type="term" value="C:nucleus"/>
    <property type="evidence" value="ECO:0007669"/>
    <property type="project" value="UniProtKB-SubCell"/>
</dbReference>
<accession>W4FMW6</accession>
<keyword evidence="4" id="KW-0808">Transferase</keyword>
<evidence type="ECO:0000256" key="9">
    <source>
        <dbReference type="SAM" id="MobiDB-lite"/>
    </source>
</evidence>
<evidence type="ECO:0000259" key="10">
    <source>
        <dbReference type="PROSITE" id="PS50089"/>
    </source>
</evidence>
<keyword evidence="5" id="KW-0227">DNA damage</keyword>
<dbReference type="PANTHER" id="PTHR23328">
    <property type="entry name" value="RING-TYPE DOMAIN-CONTAINING PROTEIN"/>
    <property type="match status" value="1"/>
</dbReference>
<reference evidence="11" key="1">
    <citation type="submission" date="2013-12" db="EMBL/GenBank/DDBJ databases">
        <title>The Genome Sequence of Aphanomyces astaci APO3.</title>
        <authorList>
            <consortium name="The Broad Institute Genomics Platform"/>
            <person name="Russ C."/>
            <person name="Tyler B."/>
            <person name="van West P."/>
            <person name="Dieguez-Uribeondo J."/>
            <person name="Young S.K."/>
            <person name="Zeng Q."/>
            <person name="Gargeya S."/>
            <person name="Fitzgerald M."/>
            <person name="Abouelleil A."/>
            <person name="Alvarado L."/>
            <person name="Chapman S.B."/>
            <person name="Gainer-Dewar J."/>
            <person name="Goldberg J."/>
            <person name="Griggs A."/>
            <person name="Gujja S."/>
            <person name="Hansen M."/>
            <person name="Howarth C."/>
            <person name="Imamovic A."/>
            <person name="Ireland A."/>
            <person name="Larimer J."/>
            <person name="McCowan C."/>
            <person name="Murphy C."/>
            <person name="Pearson M."/>
            <person name="Poon T.W."/>
            <person name="Priest M."/>
            <person name="Roberts A."/>
            <person name="Saif S."/>
            <person name="Shea T."/>
            <person name="Sykes S."/>
            <person name="Wortman J."/>
            <person name="Nusbaum C."/>
            <person name="Birren B."/>
        </authorList>
    </citation>
    <scope>NUCLEOTIDE SEQUENCE [LARGE SCALE GENOMIC DNA]</scope>
    <source>
        <strain evidence="11">APO3</strain>
    </source>
</reference>
<dbReference type="InterPro" id="IPR051657">
    <property type="entry name" value="RNF168/RNF169_E3_ubiq-ligase"/>
</dbReference>
<sequence length="257" mass="28583">MTTAAVASSSVEEGSCLPSRYQCPLCLDLLSSPVQLPCCRKHLCLACFERAVALTSANCAFCRKRIVSFARRQSKKIDDIFWTEIQSMTEGMDISTLTFESDDIDSRSRPVNSAAPGELHTYYEQCKAEREHERHLREQDQLAATLRFLEAESPSSARPPRPEQQQQPPPATTMPPVYSIFASAASASIHRASKGPVKKKKKKQPATFKRITSPNITLALKSKQPVKNRWSCASCTYVNAATQAPVCAMCHTKRLME</sequence>
<dbReference type="SUPFAM" id="SSF57850">
    <property type="entry name" value="RING/U-box"/>
    <property type="match status" value="1"/>
</dbReference>
<keyword evidence="6" id="KW-0833">Ubl conjugation pathway</keyword>
<evidence type="ECO:0000256" key="4">
    <source>
        <dbReference type="ARBA" id="ARBA00022679"/>
    </source>
</evidence>
<evidence type="ECO:0000256" key="2">
    <source>
        <dbReference type="ARBA" id="ARBA00004123"/>
    </source>
</evidence>
<dbReference type="GO" id="GO:0035861">
    <property type="term" value="C:site of double-strand break"/>
    <property type="evidence" value="ECO:0007669"/>
    <property type="project" value="TreeGrafter"/>
</dbReference>
<dbReference type="GO" id="GO:0006302">
    <property type="term" value="P:double-strand break repair"/>
    <property type="evidence" value="ECO:0007669"/>
    <property type="project" value="TreeGrafter"/>
</dbReference>
<comment type="subcellular location">
    <subcellularLocation>
        <location evidence="2">Nucleus</location>
    </subcellularLocation>
</comment>
<name>W4FMW6_APHAT</name>
<dbReference type="InterPro" id="IPR001841">
    <property type="entry name" value="Znf_RING"/>
</dbReference>
<proteinExistence type="predicted"/>
<keyword evidence="8" id="KW-0863">Zinc-finger</keyword>
<protein>
    <recommendedName>
        <fullName evidence="3">RING-type E3 ubiquitin transferase</fullName>
        <ecNumber evidence="3">2.3.2.27</ecNumber>
    </recommendedName>
</protein>
<evidence type="ECO:0000256" key="8">
    <source>
        <dbReference type="PROSITE-ProRule" id="PRU00175"/>
    </source>
</evidence>
<dbReference type="Gene3D" id="2.30.30.380">
    <property type="entry name" value="Zn-finger domain of Sec23/24"/>
    <property type="match status" value="1"/>
</dbReference>
<evidence type="ECO:0000256" key="3">
    <source>
        <dbReference type="ARBA" id="ARBA00012483"/>
    </source>
</evidence>
<evidence type="ECO:0000256" key="1">
    <source>
        <dbReference type="ARBA" id="ARBA00000900"/>
    </source>
</evidence>